<dbReference type="EnsemblMetazoa" id="CLYHEMT021127.2">
    <property type="protein sequence ID" value="CLYHEMP021127.2"/>
    <property type="gene ID" value="CLYHEMG021127"/>
</dbReference>
<sequence length="201" mass="23902">MTSIYVDKTLYQNVDYVLKELQKKFKNRTLRMSDFEINVSKLCDEDFSTEDQMMSSDLGTDLELDFDGGEIKMTSSRKSTSPLVKQLSKEEMEFRDHMETIMSVFENETKQLDSKIDTERKRIQKKYQANLNIEVQKRTLQLNETIKNLKNRIEVLESEMDELVISFKQEKKGLDELYQNEMKRKLLQLKMNNDDWPKTKV</sequence>
<protein>
    <submittedName>
        <fullName evidence="2">Uncharacterized protein</fullName>
    </submittedName>
</protein>
<dbReference type="Proteomes" id="UP000594262">
    <property type="component" value="Unplaced"/>
</dbReference>
<evidence type="ECO:0000256" key="1">
    <source>
        <dbReference type="SAM" id="Coils"/>
    </source>
</evidence>
<feature type="coiled-coil region" evidence="1">
    <location>
        <begin position="132"/>
        <end position="166"/>
    </location>
</feature>
<dbReference type="EnsemblMetazoa" id="CLYHEMT021127.3">
    <property type="protein sequence ID" value="CLYHEMP021127.3"/>
    <property type="gene ID" value="CLYHEMG021127"/>
</dbReference>
<dbReference type="EnsemblMetazoa" id="CLYHEMT021127.1">
    <property type="protein sequence ID" value="CLYHEMP021127.1"/>
    <property type="gene ID" value="CLYHEMG021127"/>
</dbReference>
<keyword evidence="3" id="KW-1185">Reference proteome</keyword>
<accession>A0A7M5XCL4</accession>
<evidence type="ECO:0000313" key="3">
    <source>
        <dbReference type="Proteomes" id="UP000594262"/>
    </source>
</evidence>
<proteinExistence type="predicted"/>
<name>A0A7M5XCL4_9CNID</name>
<dbReference type="AlphaFoldDB" id="A0A7M5XCL4"/>
<keyword evidence="1" id="KW-0175">Coiled coil</keyword>
<reference evidence="2" key="1">
    <citation type="submission" date="2021-01" db="UniProtKB">
        <authorList>
            <consortium name="EnsemblMetazoa"/>
        </authorList>
    </citation>
    <scope>IDENTIFICATION</scope>
</reference>
<organism evidence="2 3">
    <name type="scientific">Clytia hemisphaerica</name>
    <dbReference type="NCBI Taxonomy" id="252671"/>
    <lineage>
        <taxon>Eukaryota</taxon>
        <taxon>Metazoa</taxon>
        <taxon>Cnidaria</taxon>
        <taxon>Hydrozoa</taxon>
        <taxon>Hydroidolina</taxon>
        <taxon>Leptothecata</taxon>
        <taxon>Obeliida</taxon>
        <taxon>Clytiidae</taxon>
        <taxon>Clytia</taxon>
    </lineage>
</organism>
<evidence type="ECO:0000313" key="2">
    <source>
        <dbReference type="EnsemblMetazoa" id="CLYHEMP021127.3"/>
    </source>
</evidence>